<dbReference type="Pfam" id="PF21344">
    <property type="entry name" value="Zn_ribbon_LysW"/>
    <property type="match status" value="1"/>
</dbReference>
<evidence type="ECO:0000313" key="1">
    <source>
        <dbReference type="EMBL" id="GHD10856.1"/>
    </source>
</evidence>
<dbReference type="EMBL" id="BMVC01000016">
    <property type="protein sequence ID" value="GHD10856.1"/>
    <property type="molecule type" value="Genomic_DNA"/>
</dbReference>
<comment type="caution">
    <text evidence="1">The sequence shown here is derived from an EMBL/GenBank/DDBJ whole genome shotgun (WGS) entry which is preliminary data.</text>
</comment>
<evidence type="ECO:0000313" key="2">
    <source>
        <dbReference type="Proteomes" id="UP000638353"/>
    </source>
</evidence>
<proteinExistence type="predicted"/>
<dbReference type="PANTHER" id="PTHR40393:SF1">
    <property type="entry name" value="LYSINE BIOSYNTHESIS PROTEIN-RELATED"/>
    <property type="match status" value="1"/>
</dbReference>
<dbReference type="RefSeq" id="WP_189826656.1">
    <property type="nucleotide sequence ID" value="NZ_BMVC01000016.1"/>
</dbReference>
<dbReference type="AlphaFoldDB" id="A0A918X4F0"/>
<reference evidence="1" key="2">
    <citation type="submission" date="2020-09" db="EMBL/GenBank/DDBJ databases">
        <authorList>
            <person name="Sun Q."/>
            <person name="Ohkuma M."/>
        </authorList>
    </citation>
    <scope>NUCLEOTIDE SEQUENCE</scope>
    <source>
        <strain evidence="1">JCM 4637</strain>
    </source>
</reference>
<organism evidence="1 2">
    <name type="scientific">Streptomyces finlayi</name>
    <dbReference type="NCBI Taxonomy" id="67296"/>
    <lineage>
        <taxon>Bacteria</taxon>
        <taxon>Bacillati</taxon>
        <taxon>Actinomycetota</taxon>
        <taxon>Actinomycetes</taxon>
        <taxon>Kitasatosporales</taxon>
        <taxon>Streptomycetaceae</taxon>
        <taxon>Streptomyces</taxon>
    </lineage>
</organism>
<protein>
    <submittedName>
        <fullName evidence="1">Lysine biosynthesis protein LysW</fullName>
    </submittedName>
</protein>
<dbReference type="InterPro" id="IPR005906">
    <property type="entry name" value="LysW"/>
</dbReference>
<name>A0A918X4F0_9ACTN</name>
<dbReference type="Gene3D" id="2.20.28.160">
    <property type="match status" value="1"/>
</dbReference>
<accession>A0A918X4F0</accession>
<sequence>MPNTLVATECLECDAVIPWESDTRVGEIVECPECRIELEVESVDPPQLIVAPEVEEDWGE</sequence>
<reference evidence="1" key="1">
    <citation type="journal article" date="2014" name="Int. J. Syst. Evol. Microbiol.">
        <title>Complete genome sequence of Corynebacterium casei LMG S-19264T (=DSM 44701T), isolated from a smear-ripened cheese.</title>
        <authorList>
            <consortium name="US DOE Joint Genome Institute (JGI-PGF)"/>
            <person name="Walter F."/>
            <person name="Albersmeier A."/>
            <person name="Kalinowski J."/>
            <person name="Ruckert C."/>
        </authorList>
    </citation>
    <scope>NUCLEOTIDE SEQUENCE</scope>
    <source>
        <strain evidence="1">JCM 4637</strain>
    </source>
</reference>
<gene>
    <name evidence="1" type="ORF">GCM10010334_66540</name>
</gene>
<dbReference type="Proteomes" id="UP000638353">
    <property type="component" value="Unassembled WGS sequence"/>
</dbReference>
<dbReference type="PANTHER" id="PTHR40393">
    <property type="entry name" value="LYSINE BIOSYNTHESIS PROTEIN-RELATED-RELATED"/>
    <property type="match status" value="1"/>
</dbReference>